<keyword evidence="2" id="KW-1185">Reference proteome</keyword>
<dbReference type="AlphaFoldDB" id="A0A3A4B7E1"/>
<name>A0A3A4B7E1_9ACTN</name>
<sequence length="159" mass="16791">MYSCGVTGPARTLVFQAPGRHCPPYGGPAGPGEDAMRFAVKDLMITVLPVQGNAGAPLTCDGGCTCCSHCTGCTNVTHQTHGTPCTPNCPAVVLPRSLEQLAIIKAQLRESLQAVEAREREVAESLRPRSRGEVELVRRYLTDALGELDADEADEAGEG</sequence>
<evidence type="ECO:0000313" key="1">
    <source>
        <dbReference type="EMBL" id="RJL33414.1"/>
    </source>
</evidence>
<dbReference type="EMBL" id="QZEY01000003">
    <property type="protein sequence ID" value="RJL33414.1"/>
    <property type="molecule type" value="Genomic_DNA"/>
</dbReference>
<reference evidence="1 2" key="1">
    <citation type="submission" date="2018-09" db="EMBL/GenBank/DDBJ databases">
        <title>YIM 75507 draft genome.</title>
        <authorList>
            <person name="Tang S."/>
            <person name="Feng Y."/>
        </authorList>
    </citation>
    <scope>NUCLEOTIDE SEQUENCE [LARGE SCALE GENOMIC DNA]</scope>
    <source>
        <strain evidence="1 2">YIM 75507</strain>
    </source>
</reference>
<accession>A0A3A4B7E1</accession>
<protein>
    <submittedName>
        <fullName evidence="1">Uncharacterized protein</fullName>
    </submittedName>
</protein>
<evidence type="ECO:0000313" key="2">
    <source>
        <dbReference type="Proteomes" id="UP000265768"/>
    </source>
</evidence>
<proteinExistence type="predicted"/>
<gene>
    <name evidence="1" type="ORF">D5H75_11535</name>
</gene>
<organism evidence="1 2">
    <name type="scientific">Bailinhaonella thermotolerans</name>
    <dbReference type="NCBI Taxonomy" id="1070861"/>
    <lineage>
        <taxon>Bacteria</taxon>
        <taxon>Bacillati</taxon>
        <taxon>Actinomycetota</taxon>
        <taxon>Actinomycetes</taxon>
        <taxon>Streptosporangiales</taxon>
        <taxon>Streptosporangiaceae</taxon>
        <taxon>Bailinhaonella</taxon>
    </lineage>
</organism>
<comment type="caution">
    <text evidence="1">The sequence shown here is derived from an EMBL/GenBank/DDBJ whole genome shotgun (WGS) entry which is preliminary data.</text>
</comment>
<dbReference type="Proteomes" id="UP000265768">
    <property type="component" value="Unassembled WGS sequence"/>
</dbReference>